<dbReference type="InterPro" id="IPR036291">
    <property type="entry name" value="NAD(P)-bd_dom_sf"/>
</dbReference>
<dbReference type="InterPro" id="IPR014031">
    <property type="entry name" value="Ketoacyl_synth_C"/>
</dbReference>
<dbReference type="SUPFAM" id="SSF47336">
    <property type="entry name" value="ACP-like"/>
    <property type="match status" value="2"/>
</dbReference>
<dbReference type="OrthoDB" id="4516163at2"/>
<dbReference type="InterPro" id="IPR057326">
    <property type="entry name" value="KR_dom"/>
</dbReference>
<dbReference type="InterPro" id="IPR018201">
    <property type="entry name" value="Ketoacyl_synth_AS"/>
</dbReference>
<dbReference type="GO" id="GO:0004315">
    <property type="term" value="F:3-oxoacyl-[acyl-carrier-protein] synthase activity"/>
    <property type="evidence" value="ECO:0007669"/>
    <property type="project" value="InterPro"/>
</dbReference>
<evidence type="ECO:0000256" key="6">
    <source>
        <dbReference type="ARBA" id="ARBA00023098"/>
    </source>
</evidence>
<dbReference type="Pfam" id="PF00698">
    <property type="entry name" value="Acyl_transf_1"/>
    <property type="match status" value="2"/>
</dbReference>
<dbReference type="Pfam" id="PF02801">
    <property type="entry name" value="Ketoacyl-synt_C"/>
    <property type="match status" value="2"/>
</dbReference>
<dbReference type="InterPro" id="IPR013968">
    <property type="entry name" value="PKS_KR"/>
</dbReference>
<dbReference type="Gene3D" id="3.10.129.110">
    <property type="entry name" value="Polyketide synthase dehydratase"/>
    <property type="match status" value="1"/>
</dbReference>
<gene>
    <name evidence="14" type="ORF">NRB56_40210</name>
</gene>
<dbReference type="Pfam" id="PF00550">
    <property type="entry name" value="PP-binding"/>
    <property type="match status" value="2"/>
</dbReference>
<dbReference type="InterPro" id="IPR050091">
    <property type="entry name" value="PKS_NRPS_Biosynth_Enz"/>
</dbReference>
<evidence type="ECO:0000256" key="5">
    <source>
        <dbReference type="ARBA" id="ARBA00022832"/>
    </source>
</evidence>
<dbReference type="Gene3D" id="3.40.366.10">
    <property type="entry name" value="Malonyl-Coenzyme A Acyl Carrier Protein, domain 2"/>
    <property type="match status" value="2"/>
</dbReference>
<dbReference type="Pfam" id="PF21089">
    <property type="entry name" value="PKS_DH_N"/>
    <property type="match status" value="1"/>
</dbReference>
<feature type="region of interest" description="Disordered" evidence="10">
    <location>
        <begin position="1025"/>
        <end position="1045"/>
    </location>
</feature>
<dbReference type="InterPro" id="IPR042104">
    <property type="entry name" value="PKS_dehydratase_sf"/>
</dbReference>
<dbReference type="InterPro" id="IPR020807">
    <property type="entry name" value="PKS_DH"/>
</dbReference>
<evidence type="ECO:0000259" key="13">
    <source>
        <dbReference type="PROSITE" id="PS52019"/>
    </source>
</evidence>
<evidence type="ECO:0000256" key="4">
    <source>
        <dbReference type="ARBA" id="ARBA00022679"/>
    </source>
</evidence>
<evidence type="ECO:0000259" key="11">
    <source>
        <dbReference type="PROSITE" id="PS50075"/>
    </source>
</evidence>
<dbReference type="EMBL" id="WEGI01000008">
    <property type="protein sequence ID" value="MQY28437.1"/>
    <property type="molecule type" value="Genomic_DNA"/>
</dbReference>
<dbReference type="SUPFAM" id="SSF52151">
    <property type="entry name" value="FabD/lysophospholipase-like"/>
    <property type="match status" value="2"/>
</dbReference>
<keyword evidence="7" id="KW-0511">Multifunctional enzyme</keyword>
<dbReference type="InterPro" id="IPR032821">
    <property type="entry name" value="PKS_assoc"/>
</dbReference>
<dbReference type="PROSITE" id="PS50075">
    <property type="entry name" value="CARRIER"/>
    <property type="match status" value="2"/>
</dbReference>
<dbReference type="Gene3D" id="3.40.47.10">
    <property type="match status" value="2"/>
</dbReference>
<dbReference type="SUPFAM" id="SSF53901">
    <property type="entry name" value="Thiolase-like"/>
    <property type="match status" value="2"/>
</dbReference>
<dbReference type="InterPro" id="IPR014043">
    <property type="entry name" value="Acyl_transferase_dom"/>
</dbReference>
<feature type="domain" description="Carrier" evidence="11">
    <location>
        <begin position="1632"/>
        <end position="1707"/>
    </location>
</feature>
<dbReference type="GO" id="GO:0006633">
    <property type="term" value="P:fatty acid biosynthetic process"/>
    <property type="evidence" value="ECO:0007669"/>
    <property type="project" value="InterPro"/>
</dbReference>
<dbReference type="SMART" id="SM01294">
    <property type="entry name" value="PKS_PP_betabranch"/>
    <property type="match status" value="1"/>
</dbReference>
<dbReference type="InterPro" id="IPR016039">
    <property type="entry name" value="Thiolase-like"/>
</dbReference>
<dbReference type="Pfam" id="PF14765">
    <property type="entry name" value="PS-DH"/>
    <property type="match status" value="1"/>
</dbReference>
<dbReference type="Pfam" id="PF16197">
    <property type="entry name" value="KAsynt_C_assoc"/>
    <property type="match status" value="2"/>
</dbReference>
<evidence type="ECO:0000313" key="15">
    <source>
        <dbReference type="Proteomes" id="UP000431401"/>
    </source>
</evidence>
<dbReference type="SUPFAM" id="SSF55048">
    <property type="entry name" value="Probable ACP-binding domain of malonyl-CoA ACP transacylase"/>
    <property type="match status" value="2"/>
</dbReference>
<dbReference type="InterPro" id="IPR049551">
    <property type="entry name" value="PKS_DH_C"/>
</dbReference>
<dbReference type="InterPro" id="IPR020806">
    <property type="entry name" value="PKS_PP-bd"/>
</dbReference>
<protein>
    <recommendedName>
        <fullName evidence="16">Polyketide synthase</fullName>
    </recommendedName>
</protein>
<feature type="domain" description="PKS/mFAS DH" evidence="13">
    <location>
        <begin position="940"/>
        <end position="1208"/>
    </location>
</feature>
<evidence type="ECO:0000256" key="10">
    <source>
        <dbReference type="SAM" id="MobiDB-lite"/>
    </source>
</evidence>
<evidence type="ECO:0000259" key="12">
    <source>
        <dbReference type="PROSITE" id="PS52004"/>
    </source>
</evidence>
<dbReference type="SMART" id="SM00827">
    <property type="entry name" value="PKS_AT"/>
    <property type="match status" value="2"/>
</dbReference>
<dbReference type="InterPro" id="IPR049900">
    <property type="entry name" value="PKS_mFAS_DH"/>
</dbReference>
<evidence type="ECO:0000313" key="14">
    <source>
        <dbReference type="EMBL" id="MQY28437.1"/>
    </source>
</evidence>
<evidence type="ECO:0000256" key="7">
    <source>
        <dbReference type="ARBA" id="ARBA00023268"/>
    </source>
</evidence>
<dbReference type="SMART" id="SM00825">
    <property type="entry name" value="PKS_KS"/>
    <property type="match status" value="2"/>
</dbReference>
<dbReference type="PROSITE" id="PS00012">
    <property type="entry name" value="PHOSPHOPANTETHEINE"/>
    <property type="match status" value="2"/>
</dbReference>
<evidence type="ECO:0000256" key="1">
    <source>
        <dbReference type="ARBA" id="ARBA00005189"/>
    </source>
</evidence>
<dbReference type="InterPro" id="IPR009081">
    <property type="entry name" value="PP-bd_ACP"/>
</dbReference>
<dbReference type="InterPro" id="IPR001227">
    <property type="entry name" value="Ac_transferase_dom_sf"/>
</dbReference>
<accession>A0A7K0DSA9</accession>
<dbReference type="Gene3D" id="3.30.70.3290">
    <property type="match status" value="2"/>
</dbReference>
<evidence type="ECO:0000256" key="8">
    <source>
        <dbReference type="ARBA" id="ARBA00023315"/>
    </source>
</evidence>
<dbReference type="FunFam" id="1.10.1200.10:FF:000007">
    <property type="entry name" value="Probable polyketide synthase pks17"/>
    <property type="match status" value="2"/>
</dbReference>
<feature type="region of interest" description="Disordered" evidence="10">
    <location>
        <begin position="1603"/>
        <end position="1623"/>
    </location>
</feature>
<dbReference type="FunFam" id="3.40.47.10:FF:000019">
    <property type="entry name" value="Polyketide synthase type I"/>
    <property type="match status" value="2"/>
</dbReference>
<feature type="domain" description="Carrier" evidence="11">
    <location>
        <begin position="2645"/>
        <end position="2720"/>
    </location>
</feature>
<feature type="compositionally biased region" description="Basic and acidic residues" evidence="10">
    <location>
        <begin position="1025"/>
        <end position="1040"/>
    </location>
</feature>
<dbReference type="CDD" id="cd08956">
    <property type="entry name" value="KR_3_FAS_SDR_x"/>
    <property type="match status" value="1"/>
</dbReference>
<evidence type="ECO:0000256" key="2">
    <source>
        <dbReference type="ARBA" id="ARBA00022450"/>
    </source>
</evidence>
<evidence type="ECO:0000256" key="3">
    <source>
        <dbReference type="ARBA" id="ARBA00022553"/>
    </source>
</evidence>
<proteinExistence type="predicted"/>
<dbReference type="PANTHER" id="PTHR43775:SF51">
    <property type="entry name" value="INACTIVE PHENOLPHTHIOCEROL SYNTHESIS POLYKETIDE SYNTHASE TYPE I PKS1-RELATED"/>
    <property type="match status" value="1"/>
</dbReference>
<dbReference type="SUPFAM" id="SSF51735">
    <property type="entry name" value="NAD(P)-binding Rossmann-fold domains"/>
    <property type="match status" value="2"/>
</dbReference>
<name>A0A7K0DSA9_9NOCA</name>
<dbReference type="Proteomes" id="UP000431401">
    <property type="component" value="Unassembled WGS sequence"/>
</dbReference>
<feature type="domain" description="Ketosynthase family 3 (KS3)" evidence="12">
    <location>
        <begin position="44"/>
        <end position="468"/>
    </location>
</feature>
<dbReference type="InterPro" id="IPR014030">
    <property type="entry name" value="Ketoacyl_synth_N"/>
</dbReference>
<comment type="caution">
    <text evidence="14">The sequence shown here is derived from an EMBL/GenBank/DDBJ whole genome shotgun (WGS) entry which is preliminary data.</text>
</comment>
<feature type="region of interest" description="Disordered" evidence="10">
    <location>
        <begin position="2770"/>
        <end position="2790"/>
    </location>
</feature>
<dbReference type="Gene3D" id="1.10.1200.10">
    <property type="entry name" value="ACP-like"/>
    <property type="match status" value="2"/>
</dbReference>
<dbReference type="InterPro" id="IPR036736">
    <property type="entry name" value="ACP-like_sf"/>
</dbReference>
<dbReference type="SMART" id="SM00822">
    <property type="entry name" value="PKS_KR"/>
    <property type="match status" value="1"/>
</dbReference>
<reference evidence="14 15" key="1">
    <citation type="submission" date="2019-10" db="EMBL/GenBank/DDBJ databases">
        <title>Nocardia macrotermitis sp. nov. and Nocardia aurantia sp. nov., isolated from the gut of fungus growing-termite Macrotermes natalensis.</title>
        <authorList>
            <person name="Benndorf R."/>
            <person name="Schwitalla J."/>
            <person name="Martin K."/>
            <person name="De Beer W."/>
            <person name="Kaster A.-K."/>
            <person name="Vollmers J."/>
            <person name="Poulsen M."/>
            <person name="Beemelmanns C."/>
        </authorList>
    </citation>
    <scope>NUCLEOTIDE SEQUENCE [LARGE SCALE GENOMIC DNA]</scope>
    <source>
        <strain evidence="14 15">RB56</strain>
    </source>
</reference>
<dbReference type="CDD" id="cd00833">
    <property type="entry name" value="PKS"/>
    <property type="match status" value="2"/>
</dbReference>
<dbReference type="Pfam" id="PF00109">
    <property type="entry name" value="ketoacyl-synt"/>
    <property type="match status" value="2"/>
</dbReference>
<keyword evidence="8" id="KW-0012">Acyltransferase</keyword>
<keyword evidence="15" id="KW-1185">Reference proteome</keyword>
<feature type="active site" description="Proton acceptor; for dehydratase activity" evidence="9">
    <location>
        <position position="972"/>
    </location>
</feature>
<dbReference type="GO" id="GO:0031177">
    <property type="term" value="F:phosphopantetheine binding"/>
    <property type="evidence" value="ECO:0007669"/>
    <property type="project" value="InterPro"/>
</dbReference>
<dbReference type="InterPro" id="IPR049552">
    <property type="entry name" value="PKS_DH_N"/>
</dbReference>
<keyword evidence="6" id="KW-0443">Lipid metabolism</keyword>
<dbReference type="Gene3D" id="3.40.50.720">
    <property type="entry name" value="NAD(P)-binding Rossmann-like Domain"/>
    <property type="match status" value="1"/>
</dbReference>
<feature type="region of interest" description="C-terminal hotdog fold" evidence="9">
    <location>
        <begin position="1073"/>
        <end position="1208"/>
    </location>
</feature>
<dbReference type="GO" id="GO:0004312">
    <property type="term" value="F:fatty acid synthase activity"/>
    <property type="evidence" value="ECO:0007669"/>
    <property type="project" value="TreeGrafter"/>
</dbReference>
<feature type="compositionally biased region" description="Acidic residues" evidence="10">
    <location>
        <begin position="2777"/>
        <end position="2790"/>
    </location>
</feature>
<keyword evidence="4" id="KW-0808">Transferase</keyword>
<keyword evidence="5" id="KW-0276">Fatty acid metabolism</keyword>
<dbReference type="PANTHER" id="PTHR43775">
    <property type="entry name" value="FATTY ACID SYNTHASE"/>
    <property type="match status" value="1"/>
</dbReference>
<feature type="active site" description="Proton donor; for dehydratase activity" evidence="9">
    <location>
        <position position="1134"/>
    </location>
</feature>
<dbReference type="InterPro" id="IPR016035">
    <property type="entry name" value="Acyl_Trfase/lysoPLipase"/>
</dbReference>
<feature type="compositionally biased region" description="Low complexity" evidence="10">
    <location>
        <begin position="1610"/>
        <end position="1621"/>
    </location>
</feature>
<feature type="region of interest" description="N-terminal hotdog fold" evidence="9">
    <location>
        <begin position="940"/>
        <end position="1061"/>
    </location>
</feature>
<organism evidence="14 15">
    <name type="scientific">Nocardia aurantia</name>
    <dbReference type="NCBI Taxonomy" id="2585199"/>
    <lineage>
        <taxon>Bacteria</taxon>
        <taxon>Bacillati</taxon>
        <taxon>Actinomycetota</taxon>
        <taxon>Actinomycetes</taxon>
        <taxon>Mycobacteriales</taxon>
        <taxon>Nocardiaceae</taxon>
        <taxon>Nocardia</taxon>
    </lineage>
</organism>
<dbReference type="InterPro" id="IPR006162">
    <property type="entry name" value="Ppantetheine_attach_site"/>
</dbReference>
<comment type="pathway">
    <text evidence="1">Lipid metabolism.</text>
</comment>
<dbReference type="PROSITE" id="PS00606">
    <property type="entry name" value="KS3_1"/>
    <property type="match status" value="2"/>
</dbReference>
<keyword evidence="3" id="KW-0597">Phosphoprotein</keyword>
<evidence type="ECO:0000256" key="9">
    <source>
        <dbReference type="PROSITE-ProRule" id="PRU01363"/>
    </source>
</evidence>
<dbReference type="InterPro" id="IPR020841">
    <property type="entry name" value="PKS_Beta-ketoAc_synthase_dom"/>
</dbReference>
<dbReference type="FunFam" id="3.40.366.10:FF:000002">
    <property type="entry name" value="Probable polyketide synthase 2"/>
    <property type="match status" value="1"/>
</dbReference>
<dbReference type="Pfam" id="PF08659">
    <property type="entry name" value="KR"/>
    <property type="match status" value="1"/>
</dbReference>
<dbReference type="InterPro" id="IPR016036">
    <property type="entry name" value="Malonyl_transacylase_ACP-bd"/>
</dbReference>
<dbReference type="SMART" id="SM00823">
    <property type="entry name" value="PKS_PP"/>
    <property type="match status" value="2"/>
</dbReference>
<dbReference type="SMART" id="SM00826">
    <property type="entry name" value="PKS_DH"/>
    <property type="match status" value="1"/>
</dbReference>
<evidence type="ECO:0008006" key="16">
    <source>
        <dbReference type="Google" id="ProtNLM"/>
    </source>
</evidence>
<feature type="domain" description="Ketosynthase family 3 (KS3)" evidence="12">
    <location>
        <begin position="1725"/>
        <end position="2151"/>
    </location>
</feature>
<keyword evidence="2" id="KW-0596">Phosphopantetheine</keyword>
<dbReference type="PROSITE" id="PS52019">
    <property type="entry name" value="PKS_MFAS_DH"/>
    <property type="match status" value="1"/>
</dbReference>
<sequence>MKGIAVNAVDDTAGEDKVRHLLRRVSEELYRTRAQLQEVTAAGREPIAIVALGCRFPGGADTPERFWDLLSGGRDVLTDFPADRGWDLAGLYHPDPDHSGTAYTRRGGFLDRAADFDPHFFGISRREALAMDPQQRLLLHTTWEAFERAGIDPRALRGSRTGVYVGTNGQDYVRGAGHVPAAVEGYLVTGTAASVLSGRIAYTFGFTGPALTVDTACSSSLVALHLAVRALRAGEVDLAVAGGATVLSSPQIFVEFSRQRGLSVDGRCKAFADGADGTGWGEGAGVLLLERLSDAERLGHEVLAVIRGSAVNQDGASNGLTAPNGPAQQQVIRDALADAGVSAAEVDAVEAHGTGTELGDPIEAQALLATYGRDRPEPLLLGSVKSNIGHTQAAAGVAGVIKMVLALRQGLLPPTLHVERPTTLVDWNSGRIELLTEARPWPRAERPARAGVSAFGVSGTNAHVVLEQAPAPAGSESPAARREPEPVVPLPFTISGTTAPALRAQAARLARRVAEAGDDELGPIAAALIHDRAAFASRAVVVAADRAHLLAALTSLADGSSAPGVSTAEQPATGTVAAVFGGQGSQRAGAGRQLYERFPVFRESFDATVALLDEYLGAAVAHPVRAVAFGDPGTEGLIDETVYTQSVVFAVEVALFRLLESWGIEISVVAGHSVGGVTAAHVAGALSLADAARLVAARGRLMGSLPRGGAMVAVEASEAEILPVLAEDGEVALAAVNGPRAVVISGAEEPVLALAARLAGAGHRVKRLVVSHAFHSAAMDPVLGEFAAVIAALNVTEPRARTLVSDATGTPVSRAELADPGYWVRHLRGTVRFADAVRAVRASGAGVFLELGADAVLTPMVAAVLADDPQPSVAVAALRSGRDESATALAAAAAVHVHGGSVDWAAIVPPGRRITLPTYAFEYESFWATVTAADARRGEHPLLGTTVRLASGDGVVATGQLSTRTHPWPAEHVVGGRVYLPGTALAELAVHVADAVGADTVDELVIEAPLVLTTETADVQVSAHRSDEHHTVEVHARPAADPHAPWTRHATGRLVRSAAPPVAVPAAWPPGDATPVDLTGAYDRLAARGLDYGPNFRGVRALWQDGDRLHAEVALPDSEVVDPAGYVVHPALFDAALHPVAIADTGLPRIPFAWSGIRAHAAGATALRVSFTRTGSGLRDLVAVDPAGRPVLTVDTLALRAAGGGVPVADGLFEPVWVEHPLPEATVAERSVWDCAGTGEPVPAALAALREPATRILLTHNAVAVLDTDRPDVGAAPIWGLARVAATERAGEIAIVDTDDDPASLAVLDRALAAAGDEPQLAVRAGRAYVPRLAHGGGTTAAAPPAWDPAGTVLITGGTGGLGALLARHLVRRHGVRHLLLASRRGAGAPGAAELAADLRALGAHVLLVSADLTDRDTARRLLAAVAPAHPLTAIVHTAGIVDDGVLDTLTADRLAGVLGPKLDAARILDELTRDLPLSAFVLYSSIAGLLGTAGQAAYAAANTGLDALAAHRRAAGLPAVSLAWGLWAETTGVTAHLTDSDRARLARQGVRALSAEHGLDLFDAAVFHRDRALLAPAPLDLSVFARPGAAVPPLLRGLVRPSRRQAETSAAQSDSSLSAALRDRTAEDQEAALLDLVRREAAAALDHPDPVAIRADRALTEFGLDSLTAVELRNRLTTVTGLRLPATLTFDHPTPQAIAGLLRARLAPDTAPAAVTARTVSGGNDPIVIVGMSLRLPGGIETPGALWRLLERGGDAIGEFPADRGWDLDALYNADPDSPGTSYTRHGGFLTNAADFDAGLFGIAPREALATDPQQRLLLETTWEALERAGIDPMSLRGSRTGVFAGTMYHDYAPHLQDAPADLEGYLVNGSAGSIASGRIAYTFGFEGPALSVDTACSSSLVALHLAAQSLRSGESDLALAGGVAIMAGPATFVEFSRQRALAADGRCKAFAAAADGTGWAEGVSMLVLQRLSDARRAGHPVLAVVRGTAVNQDGASSGLTAPNGSAQQRVIREALANAGLPADAVDVVEAHGTGTRLGDPIEAEALIATYGTGRSPDRPLWLGSLKSNVGHTQAAAGGAGIIKMILALQNRTLPRTLHVDAPTPHVDWSAGTVRLLTDARPWEPNGTPRRAGISSFGVSGTNAHVIIEEPPIVAETTVAPQDPAGPLAWVVSGRDTAALREQAVTLATYLRSRPRLAAADIARTLWVGRAALAERVVVIGADDAGLREGVEALTSGKALPEHVVTGTADVTGRTVFVFPGQGGQWAGMAVELYRTAPIFARRLDECAAALSEWVDWPVLDVLLGRSDLDPERVDIVQPTLWAVMVALTDLWAAHGVRPDAVVGHSQGEIAAAVVAGALSLRDGARVVALRSRALAAHAGHGAMAAVALSADEAGELIAGYAGRLSLAVVNSPTSVVLSGAAEAVDDVLIRLAADGVRSRRVAVDYASHSAQMRELRTELAAALEPVRPERAVVPMLSTVSGRWLDGPEVTGDYWYENLSGTVQFEAATRTLLDSGYRAFVEIGPHPVLTATIEETVAAAGTPATAVVGTLRRDEGDLRRFTVSLATAFTRGVGIDPGGLLGARGVRIDLPTYAFQRSRYWIDADRSASRREDRAGRATAVVPETEASAPVRRFSGLTTAQRRAALLELVRSETAAVLKHDAAEDVPPARAFRELGLDSLTAVDLRNRLRVATGLTLPATLVFDHPAPDAVADYLAAALPRDGDDGGGGRVDVATALDALEDLLTGGDAESEALAERLRALADRLAAPEARPDLDSASDDELFDLVDRN</sequence>
<dbReference type="PROSITE" id="PS52004">
    <property type="entry name" value="KS3_2"/>
    <property type="match status" value="2"/>
</dbReference>